<organism evidence="2 3">
    <name type="scientific">Pontibacillus chungwhensis</name>
    <dbReference type="NCBI Taxonomy" id="265426"/>
    <lineage>
        <taxon>Bacteria</taxon>
        <taxon>Bacillati</taxon>
        <taxon>Bacillota</taxon>
        <taxon>Bacilli</taxon>
        <taxon>Bacillales</taxon>
        <taxon>Bacillaceae</taxon>
        <taxon>Pontibacillus</taxon>
    </lineage>
</organism>
<name>A0ABY8UYN9_9BACI</name>
<feature type="region of interest" description="Disordered" evidence="1">
    <location>
        <begin position="43"/>
        <end position="68"/>
    </location>
</feature>
<dbReference type="EMBL" id="CP126446">
    <property type="protein sequence ID" value="WIF97649.1"/>
    <property type="molecule type" value="Genomic_DNA"/>
</dbReference>
<dbReference type="RefSeq" id="WP_231417967.1">
    <property type="nucleotide sequence ID" value="NZ_CP126446.1"/>
</dbReference>
<dbReference type="Proteomes" id="UP001236652">
    <property type="component" value="Chromosome"/>
</dbReference>
<evidence type="ECO:0000256" key="1">
    <source>
        <dbReference type="SAM" id="MobiDB-lite"/>
    </source>
</evidence>
<accession>A0ABY8UYN9</accession>
<gene>
    <name evidence="2" type="ORF">QNI29_18265</name>
</gene>
<sequence>MRPRFGRSLFSLAILVFLAGLMINEDFWSRSSTEGDDGIVEEEAGEGQTRSYSHDFPQVSPLDLEEDPGVDSSALSIVVIQDVNDEKANVSLLSYEPNQHTVFVSNIEEVAAGSSTEKMLQSFEQQLGKQMDYYVRVDQKTMKKMMEQTMENPAVQEVMENMTEEGVSLENPENVDIGGMVSNMTHMSFLTLLSLKQLATDITKQMDTNLSLAELLTLRDEIGMDNLLKPLKIEQGPSLDSIPTFKQSL</sequence>
<keyword evidence="3" id="KW-1185">Reference proteome</keyword>
<reference evidence="2 3" key="1">
    <citation type="submission" date="2023-05" db="EMBL/GenBank/DDBJ databases">
        <title>Comparative genomics reveals the evidence of polycyclic aromatic hydrocarbons degradation in moderately halophilic genus Pontibacillus.</title>
        <authorList>
            <person name="Yang H."/>
            <person name="Qian Z."/>
        </authorList>
    </citation>
    <scope>NUCLEOTIDE SEQUENCE [LARGE SCALE GENOMIC DNA]</scope>
    <source>
        <strain evidence="3">HN14</strain>
    </source>
</reference>
<evidence type="ECO:0000313" key="2">
    <source>
        <dbReference type="EMBL" id="WIF97649.1"/>
    </source>
</evidence>
<proteinExistence type="predicted"/>
<protein>
    <submittedName>
        <fullName evidence="2">Uncharacterized protein</fullName>
    </submittedName>
</protein>
<evidence type="ECO:0000313" key="3">
    <source>
        <dbReference type="Proteomes" id="UP001236652"/>
    </source>
</evidence>